<reference evidence="2" key="1">
    <citation type="submission" date="2015-06" db="EMBL/GenBank/DDBJ databases">
        <authorList>
            <person name="Bertelli C."/>
        </authorList>
    </citation>
    <scope>NUCLEOTIDE SEQUENCE [LARGE SCALE GENOMIC DNA]</scope>
    <source>
        <strain evidence="2">CRIB-30</strain>
    </source>
</reference>
<dbReference type="EMBL" id="CWGJ01000011">
    <property type="protein sequence ID" value="CRX38038.1"/>
    <property type="molecule type" value="Genomic_DNA"/>
</dbReference>
<sequence length="410" mass="47173">MTWLLLGNWQRKLVSLMTALIIWLFVNHSITETKTIPNIPIRIVNPPSDKTIIGLLPNGTLKKRMTLVLSGSKDIIQNLEPGDLEVVIDASMIDHDDWIVKISKKNLRSLISTIDLPSHITNVSHNEFVIKQTPVVTMQVPVTFVEPTGEAPEGYEFLGVWPQTLNQSISGPAEEIQRLKNKGMKVTFDLGKIQKEMLDQLYAAQKSTGRDEIFFQIPAEWKKVQVNFRNNALEDFNDPDADHLRIEFLKKEFLPIDRNISIRVFYPLEFVNSVNPEKFPLVKGGKVEMEKGLFILNFPLFMRNISRHFLDVIRGNLEIVIIAQPKVENSVLDWSIDVVNISDLEDTYVAYMITNESMFGFGEAQGYSKKREEMLRQRFRTYLERVSLWVTPREKLSLDAMIETNKIQVK</sequence>
<accession>A0A0H5DPT4</accession>
<name>A0A0H5DPT4_9BACT</name>
<protein>
    <submittedName>
        <fullName evidence="1">Uncharacterized protein</fullName>
    </submittedName>
</protein>
<proteinExistence type="predicted"/>
<dbReference type="Gene3D" id="2.170.120.30">
    <property type="match status" value="1"/>
</dbReference>
<dbReference type="OrthoDB" id="18412at2"/>
<dbReference type="PANTHER" id="PTHR37804">
    <property type="entry name" value="CDAA REGULATORY PROTEIN CDAR"/>
    <property type="match status" value="1"/>
</dbReference>
<dbReference type="PANTHER" id="PTHR37804:SF1">
    <property type="entry name" value="CDAA REGULATORY PROTEIN CDAR"/>
    <property type="match status" value="1"/>
</dbReference>
<dbReference type="AlphaFoldDB" id="A0A0H5DPT4"/>
<evidence type="ECO:0000313" key="2">
    <source>
        <dbReference type="Proteomes" id="UP000220251"/>
    </source>
</evidence>
<organism evidence="1 2">
    <name type="scientific">Estrella lausannensis</name>
    <dbReference type="NCBI Taxonomy" id="483423"/>
    <lineage>
        <taxon>Bacteria</taxon>
        <taxon>Pseudomonadati</taxon>
        <taxon>Chlamydiota</taxon>
        <taxon>Chlamydiia</taxon>
        <taxon>Parachlamydiales</taxon>
        <taxon>Candidatus Criblamydiaceae</taxon>
        <taxon>Estrella</taxon>
    </lineage>
</organism>
<gene>
    <name evidence="1" type="ORF">ELAC_0686</name>
</gene>
<dbReference type="InterPro" id="IPR053154">
    <property type="entry name" value="c-di-AMP_regulator"/>
</dbReference>
<evidence type="ECO:0000313" key="1">
    <source>
        <dbReference type="EMBL" id="CRX38038.1"/>
    </source>
</evidence>
<dbReference type="RefSeq" id="WP_098037893.1">
    <property type="nucleotide sequence ID" value="NZ_CWGJ01000011.1"/>
</dbReference>
<keyword evidence="2" id="KW-1185">Reference proteome</keyword>
<dbReference type="Proteomes" id="UP000220251">
    <property type="component" value="Unassembled WGS sequence"/>
</dbReference>